<dbReference type="PANTHER" id="PTHR47708">
    <property type="match status" value="1"/>
</dbReference>
<keyword evidence="5" id="KW-1185">Reference proteome</keyword>
<dbReference type="PANTHER" id="PTHR47708:SF2">
    <property type="entry name" value="SI:CH73-132F6.5"/>
    <property type="match status" value="1"/>
</dbReference>
<sequence>MPSTIRIGCASAFWGDTSTAAAQLVNGTNLDYLVFDYLAEITLSIMAGARMKDPQAGFASDFIEVLTPLLAQLAEQNIRVISNAGGVNPQACAAALQAACDQAGINMKIAVLLGDDLQGHLKHPADIREMFSGAALPPMCVSTNAYLGAPGIVEALRLGADIVITGRVVDSAVVSAALVHEFGWSWYDYDKLAQAALAGHIIECGAQCTGGNFTDWREVPDYEHIGFPIVEVSADGQFIVSKPEGSGGLVTPLTVGEQMLYEIGDPQAYLLPDVICDFTQVKLRQQGKNVVHLHGAKGLPPTDQYKVSATYPDGFRCTASCLMAGIDAVDKARRVSQAIIDKTAEMFSLRGWAPYSETHIELLGSEATYGPHGQRRDSREVVIKIAVRHPDKRALVLFSKEIAQAATGMAPGLTGIVGGRPTVYPVIRLFSFLIDKSACTLQVDMAGERHSSALPAAQALDSQDLPLAHQPPRPQGRADASVPLVKLAVARSGDKGNHSNIGVMPRRPEYLPWIAEALTASVVVDWMRHVLDPVHGRVERWYLPGTHSLNFLLENALGGGGVASLRIDPQGKAFAQQLLEIQIPVPQSIVQQLD</sequence>
<evidence type="ECO:0000313" key="5">
    <source>
        <dbReference type="Proteomes" id="UP000648816"/>
    </source>
</evidence>
<accession>A0A923F8D5</accession>
<dbReference type="Pfam" id="PF07287">
    <property type="entry name" value="AtuA"/>
    <property type="match status" value="1"/>
</dbReference>
<organism evidence="3">
    <name type="scientific">Pseudomonas khorasanensis</name>
    <dbReference type="NCBI Taxonomy" id="2745508"/>
    <lineage>
        <taxon>Bacteria</taxon>
        <taxon>Pseudomonadati</taxon>
        <taxon>Pseudomonadota</taxon>
        <taxon>Gammaproteobacteria</taxon>
        <taxon>Pseudomonadales</taxon>
        <taxon>Pseudomonadaceae</taxon>
        <taxon>Pseudomonas</taxon>
    </lineage>
</organism>
<dbReference type="InterPro" id="IPR056362">
    <property type="entry name" value="AtuA-like_ferredoxin_dom"/>
</dbReference>
<name>A0A923F8D5_9PSED</name>
<proteinExistence type="predicted"/>
<protein>
    <submittedName>
        <fullName evidence="3">DUF1446 domain-containing protein</fullName>
    </submittedName>
</protein>
<dbReference type="RefSeq" id="WP_186533691.1">
    <property type="nucleotide sequence ID" value="NZ_JABWQP020000014.1"/>
</dbReference>
<comment type="caution">
    <text evidence="3">The sequence shown here is derived from an EMBL/GenBank/DDBJ whole genome shotgun (WGS) entry which is preliminary data.</text>
</comment>
<evidence type="ECO:0000313" key="4">
    <source>
        <dbReference type="EMBL" id="MBV4488289.1"/>
    </source>
</evidence>
<feature type="domain" description="AtuA-like ferredoxin-fold" evidence="2">
    <location>
        <begin position="482"/>
        <end position="583"/>
    </location>
</feature>
<dbReference type="AlphaFoldDB" id="A0A923F8D5"/>
<feature type="domain" description="Acyclic terpene utilisation N-terminal" evidence="1">
    <location>
        <begin position="5"/>
        <end position="444"/>
    </location>
</feature>
<reference evidence="3" key="2">
    <citation type="submission" date="2020-07" db="EMBL/GenBank/DDBJ databases">
        <authorList>
            <person name="Lood C."/>
            <person name="Girard L."/>
        </authorList>
    </citation>
    <scope>NUCLEOTIDE SEQUENCE</scope>
    <source>
        <strain evidence="3">SWRI153</strain>
    </source>
</reference>
<dbReference type="EMBL" id="JABWQP020000014">
    <property type="protein sequence ID" value="MBV4488289.1"/>
    <property type="molecule type" value="Genomic_DNA"/>
</dbReference>
<evidence type="ECO:0000259" key="2">
    <source>
        <dbReference type="Pfam" id="PF23544"/>
    </source>
</evidence>
<dbReference type="InterPro" id="IPR010839">
    <property type="entry name" value="AtuA_N"/>
</dbReference>
<reference evidence="3 5" key="1">
    <citation type="journal article" date="2020" name="Microorganisms">
        <title>Reliable Identification of Environmental Pseudomonas Isolates Using the rpoD Gene.</title>
        <authorList>
            <consortium name="The Broad Institute Genome Sequencing Platform"/>
            <person name="Girard L."/>
            <person name="Lood C."/>
            <person name="Rokni-Zadeh H."/>
            <person name="van Noort V."/>
            <person name="Lavigne R."/>
            <person name="De Mot R."/>
        </authorList>
    </citation>
    <scope>NUCLEOTIDE SEQUENCE</scope>
    <source>
        <strain evidence="3 5">SWRI153</strain>
    </source>
</reference>
<dbReference type="EMBL" id="JABWQP010000014">
    <property type="protein sequence ID" value="MBC3344142.1"/>
    <property type="molecule type" value="Genomic_DNA"/>
</dbReference>
<evidence type="ECO:0000313" key="3">
    <source>
        <dbReference type="EMBL" id="MBC3344142.1"/>
    </source>
</evidence>
<dbReference type="Proteomes" id="UP000648816">
    <property type="component" value="Unassembled WGS sequence"/>
</dbReference>
<evidence type="ECO:0000259" key="1">
    <source>
        <dbReference type="Pfam" id="PF07287"/>
    </source>
</evidence>
<reference evidence="4" key="3">
    <citation type="submission" date="2021-06" db="EMBL/GenBank/DDBJ databases">
        <title>Updating the genus Pseudomonas: Description of 43 new species and partition of the Pseudomonas putida group.</title>
        <authorList>
            <person name="Girard L."/>
            <person name="Lood C."/>
            <person name="Vandamme P."/>
            <person name="Rokni-Zadeh H."/>
            <person name="Van Noort V."/>
            <person name="Hofte M."/>
            <person name="Lavigne R."/>
            <person name="De Mot R."/>
        </authorList>
    </citation>
    <scope>NUCLEOTIDE SEQUENCE</scope>
    <source>
        <strain evidence="4">SWRI153</strain>
    </source>
</reference>
<gene>
    <name evidence="4" type="ORF">HU727_022140</name>
    <name evidence="3" type="ORF">HU727_21115</name>
</gene>
<dbReference type="Pfam" id="PF23544">
    <property type="entry name" value="AtuA_ferredoxin"/>
    <property type="match status" value="1"/>
</dbReference>